<comment type="caution">
    <text evidence="2">The sequence shown here is derived from an EMBL/GenBank/DDBJ whole genome shotgun (WGS) entry which is preliminary data.</text>
</comment>
<dbReference type="Proteomes" id="UP001233172">
    <property type="component" value="Unassembled WGS sequence"/>
</dbReference>
<proteinExistence type="predicted"/>
<accession>A0AAD8C7M2</accession>
<feature type="compositionally biased region" description="Basic and acidic residues" evidence="1">
    <location>
        <begin position="1"/>
        <end position="46"/>
    </location>
</feature>
<reference evidence="2" key="1">
    <citation type="journal article" date="2023" name="PLoS Negl. Trop. Dis.">
        <title>A genome sequence for Biomphalaria pfeifferi, the major vector snail for the human-infecting parasite Schistosoma mansoni.</title>
        <authorList>
            <person name="Bu L."/>
            <person name="Lu L."/>
            <person name="Laidemitt M.R."/>
            <person name="Zhang S.M."/>
            <person name="Mutuku M."/>
            <person name="Mkoji G."/>
            <person name="Steinauer M."/>
            <person name="Loker E.S."/>
        </authorList>
    </citation>
    <scope>NUCLEOTIDE SEQUENCE</scope>
    <source>
        <strain evidence="2">KasaAsao</strain>
    </source>
</reference>
<gene>
    <name evidence="2" type="ORF">Bpfe_002732</name>
</gene>
<sequence length="199" mass="22201">MSLKREKLEREKEINEHERLKNEHELAMKRERQATERAKIAQESETARTVADSQPASPASSQGSSNSSPNIPFDHFDEKSESTFIAFPYTSNCTSKKTLVNPEDYTGETTQIQTVDLDSPPKNLPMALINVESRYVRGRIKAIVMKAPAYDLILGCRYVFLGTPPYPGLSALVVTRSQAPEEGTDSIEANPLPTEMREA</sequence>
<evidence type="ECO:0000313" key="2">
    <source>
        <dbReference type="EMBL" id="KAK0067891.1"/>
    </source>
</evidence>
<keyword evidence="3" id="KW-1185">Reference proteome</keyword>
<feature type="compositionally biased region" description="Low complexity" evidence="1">
    <location>
        <begin position="53"/>
        <end position="70"/>
    </location>
</feature>
<dbReference type="AlphaFoldDB" id="A0AAD8C7M2"/>
<protein>
    <submittedName>
        <fullName evidence="2">Uncharacterized protein</fullName>
    </submittedName>
</protein>
<dbReference type="EMBL" id="JASAOG010000006">
    <property type="protein sequence ID" value="KAK0067891.1"/>
    <property type="molecule type" value="Genomic_DNA"/>
</dbReference>
<feature type="region of interest" description="Disordered" evidence="1">
    <location>
        <begin position="177"/>
        <end position="199"/>
    </location>
</feature>
<feature type="region of interest" description="Disordered" evidence="1">
    <location>
        <begin position="1"/>
        <end position="75"/>
    </location>
</feature>
<evidence type="ECO:0000256" key="1">
    <source>
        <dbReference type="SAM" id="MobiDB-lite"/>
    </source>
</evidence>
<organism evidence="2 3">
    <name type="scientific">Biomphalaria pfeifferi</name>
    <name type="common">Bloodfluke planorb</name>
    <name type="synonym">Freshwater snail</name>
    <dbReference type="NCBI Taxonomy" id="112525"/>
    <lineage>
        <taxon>Eukaryota</taxon>
        <taxon>Metazoa</taxon>
        <taxon>Spiralia</taxon>
        <taxon>Lophotrochozoa</taxon>
        <taxon>Mollusca</taxon>
        <taxon>Gastropoda</taxon>
        <taxon>Heterobranchia</taxon>
        <taxon>Euthyneura</taxon>
        <taxon>Panpulmonata</taxon>
        <taxon>Hygrophila</taxon>
        <taxon>Lymnaeoidea</taxon>
        <taxon>Planorbidae</taxon>
        <taxon>Biomphalaria</taxon>
    </lineage>
</organism>
<evidence type="ECO:0000313" key="3">
    <source>
        <dbReference type="Proteomes" id="UP001233172"/>
    </source>
</evidence>
<reference evidence="2" key="2">
    <citation type="submission" date="2023-04" db="EMBL/GenBank/DDBJ databases">
        <authorList>
            <person name="Bu L."/>
            <person name="Lu L."/>
            <person name="Laidemitt M.R."/>
            <person name="Zhang S.M."/>
            <person name="Mutuku M."/>
            <person name="Mkoji G."/>
            <person name="Steinauer M."/>
            <person name="Loker E.S."/>
        </authorList>
    </citation>
    <scope>NUCLEOTIDE SEQUENCE</scope>
    <source>
        <strain evidence="2">KasaAsao</strain>
        <tissue evidence="2">Whole Snail</tissue>
    </source>
</reference>
<name>A0AAD8C7M2_BIOPF</name>